<dbReference type="Proteomes" id="UP001232148">
    <property type="component" value="Unassembled WGS sequence"/>
</dbReference>
<feature type="compositionally biased region" description="Basic and acidic residues" evidence="1">
    <location>
        <begin position="107"/>
        <end position="144"/>
    </location>
</feature>
<reference evidence="2" key="1">
    <citation type="submission" date="2021-06" db="EMBL/GenBank/DDBJ databases">
        <title>Comparative genomics, transcriptomics and evolutionary studies reveal genomic signatures of adaptation to plant cell wall in hemibiotrophic fungi.</title>
        <authorList>
            <consortium name="DOE Joint Genome Institute"/>
            <person name="Baroncelli R."/>
            <person name="Diaz J.F."/>
            <person name="Benocci T."/>
            <person name="Peng M."/>
            <person name="Battaglia E."/>
            <person name="Haridas S."/>
            <person name="Andreopoulos W."/>
            <person name="Labutti K."/>
            <person name="Pangilinan J."/>
            <person name="Floch G.L."/>
            <person name="Makela M.R."/>
            <person name="Henrissat B."/>
            <person name="Grigoriev I.V."/>
            <person name="Crouch J.A."/>
            <person name="De Vries R.P."/>
            <person name="Sukno S.A."/>
            <person name="Thon M.R."/>
        </authorList>
    </citation>
    <scope>NUCLEOTIDE SEQUENCE</scope>
    <source>
        <strain evidence="2">MAFF235873</strain>
    </source>
</reference>
<keyword evidence="3" id="KW-1185">Reference proteome</keyword>
<sequence length="158" mass="17839">MTVEIRSIGPFAFANEMPKDAPRDVTGPPQSQRHGVVPRCRRPNKLPPPPLLQREPKGSFFFNCARRPEAFRSKGRGHQSHSCQTSEPGSKPSQTSSNQTRQAPGGEKMERERERERGTQGREGEASRFEQENSPRKHVEELGARRRGGTRVEQSVLR</sequence>
<evidence type="ECO:0000313" key="2">
    <source>
        <dbReference type="EMBL" id="KAK2032275.1"/>
    </source>
</evidence>
<comment type="caution">
    <text evidence="2">The sequence shown here is derived from an EMBL/GenBank/DDBJ whole genome shotgun (WGS) entry which is preliminary data.</text>
</comment>
<evidence type="ECO:0000256" key="1">
    <source>
        <dbReference type="SAM" id="MobiDB-lite"/>
    </source>
</evidence>
<feature type="region of interest" description="Disordered" evidence="1">
    <location>
        <begin position="71"/>
        <end position="158"/>
    </location>
</feature>
<accession>A0AAD9HNH9</accession>
<protein>
    <submittedName>
        <fullName evidence="2">Uncharacterized protein</fullName>
    </submittedName>
</protein>
<name>A0AAD9HNH9_9PEZI</name>
<gene>
    <name evidence="2" type="ORF">LX32DRAFT_207712</name>
</gene>
<dbReference type="AlphaFoldDB" id="A0AAD9HNH9"/>
<dbReference type="EMBL" id="MU842832">
    <property type="protein sequence ID" value="KAK2032275.1"/>
    <property type="molecule type" value="Genomic_DNA"/>
</dbReference>
<proteinExistence type="predicted"/>
<feature type="region of interest" description="Disordered" evidence="1">
    <location>
        <begin position="1"/>
        <end position="59"/>
    </location>
</feature>
<organism evidence="2 3">
    <name type="scientific">Colletotrichum zoysiae</name>
    <dbReference type="NCBI Taxonomy" id="1216348"/>
    <lineage>
        <taxon>Eukaryota</taxon>
        <taxon>Fungi</taxon>
        <taxon>Dikarya</taxon>
        <taxon>Ascomycota</taxon>
        <taxon>Pezizomycotina</taxon>
        <taxon>Sordariomycetes</taxon>
        <taxon>Hypocreomycetidae</taxon>
        <taxon>Glomerellales</taxon>
        <taxon>Glomerellaceae</taxon>
        <taxon>Colletotrichum</taxon>
        <taxon>Colletotrichum graminicola species complex</taxon>
    </lineage>
</organism>
<evidence type="ECO:0000313" key="3">
    <source>
        <dbReference type="Proteomes" id="UP001232148"/>
    </source>
</evidence>
<feature type="compositionally biased region" description="Polar residues" evidence="1">
    <location>
        <begin position="80"/>
        <end position="102"/>
    </location>
</feature>